<dbReference type="AlphaFoldDB" id="A0A3E0TLY5"/>
<evidence type="ECO:0000259" key="1">
    <source>
        <dbReference type="Pfam" id="PF01575"/>
    </source>
</evidence>
<sequence length="149" mass="16380">MTLKYLEDFVVGQKIITASHKVTARQIIAFAQVYDPQPFHTDEQQAQHSFFKGLVASGWHTASLTMKLIVASEAKPADGLIGASIDKLRFYQPVRPNDTIHASVEVLATQVSRSKPAQGVVTIAVSAFNQREEQVCRYISAIVVPTGRV</sequence>
<dbReference type="RefSeq" id="WP_116006692.1">
    <property type="nucleotide sequence ID" value="NZ_QUOU01000001.1"/>
</dbReference>
<name>A0A3E0TLY5_9GAMM</name>
<dbReference type="SUPFAM" id="SSF54637">
    <property type="entry name" value="Thioesterase/thiol ester dehydrase-isomerase"/>
    <property type="match status" value="1"/>
</dbReference>
<dbReference type="OrthoDB" id="9774179at2"/>
<gene>
    <name evidence="2" type="ORF">DXX93_02690</name>
</gene>
<dbReference type="InterPro" id="IPR052342">
    <property type="entry name" value="MCH/BMMD"/>
</dbReference>
<accession>A0A3E0TLY5</accession>
<organism evidence="2 3">
    <name type="scientific">Thalassotalea euphylliae</name>
    <dbReference type="NCBI Taxonomy" id="1655234"/>
    <lineage>
        <taxon>Bacteria</taxon>
        <taxon>Pseudomonadati</taxon>
        <taxon>Pseudomonadota</taxon>
        <taxon>Gammaproteobacteria</taxon>
        <taxon>Alteromonadales</taxon>
        <taxon>Colwelliaceae</taxon>
        <taxon>Thalassotalea</taxon>
    </lineage>
</organism>
<dbReference type="Pfam" id="PF01575">
    <property type="entry name" value="MaoC_dehydratas"/>
    <property type="match status" value="1"/>
</dbReference>
<dbReference type="Gene3D" id="3.10.129.10">
    <property type="entry name" value="Hotdog Thioesterase"/>
    <property type="match status" value="1"/>
</dbReference>
<dbReference type="InterPro" id="IPR029069">
    <property type="entry name" value="HotDog_dom_sf"/>
</dbReference>
<dbReference type="InterPro" id="IPR002539">
    <property type="entry name" value="MaoC-like_dom"/>
</dbReference>
<comment type="caution">
    <text evidence="2">The sequence shown here is derived from an EMBL/GenBank/DDBJ whole genome shotgun (WGS) entry which is preliminary data.</text>
</comment>
<dbReference type="EMBL" id="QUOU01000001">
    <property type="protein sequence ID" value="REL25561.1"/>
    <property type="molecule type" value="Genomic_DNA"/>
</dbReference>
<dbReference type="PANTHER" id="PTHR43664">
    <property type="entry name" value="MONOAMINE OXIDASE-RELATED"/>
    <property type="match status" value="1"/>
</dbReference>
<proteinExistence type="predicted"/>
<feature type="domain" description="MaoC-like" evidence="1">
    <location>
        <begin position="11"/>
        <end position="122"/>
    </location>
</feature>
<dbReference type="Proteomes" id="UP000256478">
    <property type="component" value="Unassembled WGS sequence"/>
</dbReference>
<reference evidence="2 3" key="1">
    <citation type="submission" date="2018-08" db="EMBL/GenBank/DDBJ databases">
        <title>Thalassotalea euphylliae genome.</title>
        <authorList>
            <person name="Summers S."/>
            <person name="Rice S.A."/>
            <person name="Freckelton M.L."/>
            <person name="Nedved B.T."/>
            <person name="Hadfield M.G."/>
        </authorList>
    </citation>
    <scope>NUCLEOTIDE SEQUENCE [LARGE SCALE GENOMIC DNA]</scope>
    <source>
        <strain evidence="2 3">H1</strain>
    </source>
</reference>
<evidence type="ECO:0000313" key="3">
    <source>
        <dbReference type="Proteomes" id="UP000256478"/>
    </source>
</evidence>
<protein>
    <submittedName>
        <fullName evidence="2">MaoC family dehydratase</fullName>
    </submittedName>
</protein>
<dbReference type="PANTHER" id="PTHR43664:SF1">
    <property type="entry name" value="BETA-METHYLMALYL-COA DEHYDRATASE"/>
    <property type="match status" value="1"/>
</dbReference>
<evidence type="ECO:0000313" key="2">
    <source>
        <dbReference type="EMBL" id="REL25561.1"/>
    </source>
</evidence>
<dbReference type="CDD" id="cd03454">
    <property type="entry name" value="YdeM"/>
    <property type="match status" value="1"/>
</dbReference>